<accession>A0A2V1MY83</accession>
<evidence type="ECO:0000313" key="2">
    <source>
        <dbReference type="EMBL" id="PWF99781.1"/>
    </source>
</evidence>
<feature type="transmembrane region" description="Helical" evidence="1">
    <location>
        <begin position="73"/>
        <end position="90"/>
    </location>
</feature>
<name>A0A2V1MY83_9LACO</name>
<feature type="transmembrane region" description="Helical" evidence="1">
    <location>
        <begin position="119"/>
        <end position="141"/>
    </location>
</feature>
<dbReference type="EMBL" id="QCXQ01000003">
    <property type="protein sequence ID" value="PWF99781.1"/>
    <property type="molecule type" value="Genomic_DNA"/>
</dbReference>
<dbReference type="RefSeq" id="WP_109250636.1">
    <property type="nucleotide sequence ID" value="NZ_QCXQ01000003.1"/>
</dbReference>
<organism evidence="2 3">
    <name type="scientific">Levilactobacillus bambusae</name>
    <dbReference type="NCBI Taxonomy" id="2024736"/>
    <lineage>
        <taxon>Bacteria</taxon>
        <taxon>Bacillati</taxon>
        <taxon>Bacillota</taxon>
        <taxon>Bacilli</taxon>
        <taxon>Lactobacillales</taxon>
        <taxon>Lactobacillaceae</taxon>
        <taxon>Levilactobacillus</taxon>
    </lineage>
</organism>
<reference evidence="2 3" key="1">
    <citation type="journal article" date="2018" name="Int. J. Syst. Evol. Microbiol.">
        <title>Lactobacillus bambusae sp. nov., isolated from a traditional fermented Ma-bamboo shoots of Taiwan.</title>
        <authorList>
            <person name="Wang L.-T."/>
        </authorList>
    </citation>
    <scope>NUCLEOTIDE SEQUENCE [LARGE SCALE GENOMIC DNA]</scope>
    <source>
        <strain evidence="2 3">BS-W1</strain>
    </source>
</reference>
<keyword evidence="3" id="KW-1185">Reference proteome</keyword>
<protein>
    <recommendedName>
        <fullName evidence="4">Polysaccharide polymerase</fullName>
    </recommendedName>
</protein>
<feature type="transmembrane region" description="Helical" evidence="1">
    <location>
        <begin position="188"/>
        <end position="221"/>
    </location>
</feature>
<comment type="caution">
    <text evidence="2">The sequence shown here is derived from an EMBL/GenBank/DDBJ whole genome shotgun (WGS) entry which is preliminary data.</text>
</comment>
<feature type="transmembrane region" description="Helical" evidence="1">
    <location>
        <begin position="153"/>
        <end position="176"/>
    </location>
</feature>
<feature type="transmembrane region" description="Helical" evidence="1">
    <location>
        <begin position="48"/>
        <end position="67"/>
    </location>
</feature>
<evidence type="ECO:0000313" key="3">
    <source>
        <dbReference type="Proteomes" id="UP000245080"/>
    </source>
</evidence>
<feature type="transmembrane region" description="Helical" evidence="1">
    <location>
        <begin position="356"/>
        <end position="376"/>
    </location>
</feature>
<dbReference type="AlphaFoldDB" id="A0A2V1MY83"/>
<dbReference type="OrthoDB" id="2085113at2"/>
<keyword evidence="1" id="KW-0812">Transmembrane</keyword>
<proteinExistence type="predicted"/>
<evidence type="ECO:0000256" key="1">
    <source>
        <dbReference type="SAM" id="Phobius"/>
    </source>
</evidence>
<gene>
    <name evidence="2" type="ORF">DCM90_06890</name>
</gene>
<evidence type="ECO:0008006" key="4">
    <source>
        <dbReference type="Google" id="ProtNLM"/>
    </source>
</evidence>
<feature type="transmembrane region" description="Helical" evidence="1">
    <location>
        <begin position="97"/>
        <end position="113"/>
    </location>
</feature>
<feature type="transmembrane region" description="Helical" evidence="1">
    <location>
        <begin position="233"/>
        <end position="258"/>
    </location>
</feature>
<feature type="transmembrane region" description="Helical" evidence="1">
    <location>
        <begin position="20"/>
        <end position="36"/>
    </location>
</feature>
<keyword evidence="1" id="KW-0472">Membrane</keyword>
<dbReference type="Proteomes" id="UP000245080">
    <property type="component" value="Unassembled WGS sequence"/>
</dbReference>
<feature type="transmembrane region" description="Helical" evidence="1">
    <location>
        <begin position="323"/>
        <end position="344"/>
    </location>
</feature>
<keyword evidence="1" id="KW-1133">Transmembrane helix</keyword>
<sequence length="404" mass="46255">MRKMLNLSDTGNVFSPQNGRILFWIAFCSYVFLRSLQTTMFSGLIPHIVSPTISLLVVICIISKVVIFDEFTYRQLLVVVLLLFITLIASRTSQVHSIIYVVLLIVGSFGIEFRSIVKIYFWLTIMVISIAGMGALFHLIPNYIIHTTKGTRYAFGFDYTTDFAAHLFYLSTAYIYLRSLKINLLDCFLLVGVTFFIQVFTLTTTDTLAMMLLFVVVVIYLNQNKIRRHFNWLTRLLSFSYISTFAFAGVIIVLTFFYNPSRRFMVHLNDILSGRLGLGHNAWLANGVSLWGQPISMNGWGGARNDAIHGVLETLTYFYIDSAYIYAILVYGFIMFVVLTFGFSGKMYERINNHDLLFALIVMVITFSAMSDLHFLDVSYNVFLFSFFAYFSNKVTPITKVEEL</sequence>